<dbReference type="GO" id="GO:0007276">
    <property type="term" value="P:gamete generation"/>
    <property type="evidence" value="ECO:0007669"/>
    <property type="project" value="InterPro"/>
</dbReference>
<reference evidence="4" key="1">
    <citation type="submission" date="2019-10" db="EMBL/GenBank/DDBJ databases">
        <title>The sequence and de novo assembly of the wild yak genome.</title>
        <authorList>
            <person name="Liu Y."/>
        </authorList>
    </citation>
    <scope>NUCLEOTIDE SEQUENCE [LARGE SCALE GENOMIC DNA]</scope>
    <source>
        <strain evidence="4">WY2019</strain>
    </source>
</reference>
<evidence type="ECO:0000256" key="3">
    <source>
        <dbReference type="SAM" id="Phobius"/>
    </source>
</evidence>
<dbReference type="Gene3D" id="2.80.10.70">
    <property type="entry name" value="Spindlin/Ssty"/>
    <property type="match status" value="1"/>
</dbReference>
<keyword evidence="3" id="KW-0812">Transmembrane</keyword>
<evidence type="ECO:0000256" key="1">
    <source>
        <dbReference type="ARBA" id="ARBA00009467"/>
    </source>
</evidence>
<sequence>MKKKTGAAKHKAANNLIAVKEEPKRKLVMNYSKAVSLYLVEKMADVVWMSRIAELEIQVWYSLTQKVICDFGVQERLMLKFELREGPDTERMNILRLGRDQLRRGIPSYSKDSYSISMLHIMGNGCTFIITGYDVENGALFSSSTLAQKGQSPTCEWTEHDNESWNKGLSFYLAQVEKLSERRYLHDDFSLCVLIFVTHFYVKFVTVFLNFFPFYHYSSEGDRISHSMFWRCSFHEDEIAANDVKEIKTIASAFNKNIYYADDKFVNQFPAIKLISPPPNTHTSNDNCRPTAQLVFGLTMFTTHFRPLSQVFWLRNSPVLAYVIKVKDSNCSKEQSHEKPHNFKYLTSSRKNGRQWSSMILNLEPRKLETDLYTSKKEEKIENMSLGMKNSGWLLQFTVKLIRKNNLEMQVSRGLSLLDSEPSTAMKLAPYFHLLQRNSETIRRGNQTSTAHSTTPDLKEKIQEARRQTYNADTLKICKTRLSDANREQFYEEMCLWRQRNQEVVALGINTGRREIQLTSSSVQVNMCLEKGMQRVSKTKQKLYLEQNYSEALQSEVFCKHCNISVLVKGGAPGLLGTGFSYHSKSQESSPSKPHSPERPSWKQIPGPKASTLASVVQDTRVTNPICLMRKQRHLVAIYPFSRETEGSCSREQVQDKLMNSHTWNRKHICAVREETVSLFLRRDLERHCSLCLDLLAETEMYLDQTNGVCGHHGWKDIAQRFSLNPRRTGLVAHPQLLKEEQASPTFSPENVKNSSTLLEKMKTSLRKIADQWSGADAAITGVSASIRKKRTTQAKHRSSVGPSSLVSQPEQSIIGCRIRHGWKEGNSPVTQWKGTILDQVSVNPSLCLIKYDGFDCVYGLELNKDERISALEVLPDRVATSQTCDAHLADMMSSKAVKHLFETEDGSKDEWRGMTLARVPVMNTGFYTTYEEDPVLYMYQLLDDYKEG</sequence>
<dbReference type="Pfam" id="PF02513">
    <property type="entry name" value="Spin-Ssty"/>
    <property type="match status" value="2"/>
</dbReference>
<dbReference type="PANTHER" id="PTHR10405">
    <property type="entry name" value="SPINDLIN"/>
    <property type="match status" value="1"/>
</dbReference>
<comment type="similarity">
    <text evidence="1">Belongs to the SPIN/STSY family.</text>
</comment>
<keyword evidence="5" id="KW-1185">Reference proteome</keyword>
<dbReference type="InterPro" id="IPR003671">
    <property type="entry name" value="SPIN/Ssty"/>
</dbReference>
<organism evidence="4 5">
    <name type="scientific">Bos mutus</name>
    <name type="common">wild yak</name>
    <dbReference type="NCBI Taxonomy" id="72004"/>
    <lineage>
        <taxon>Eukaryota</taxon>
        <taxon>Metazoa</taxon>
        <taxon>Chordata</taxon>
        <taxon>Craniata</taxon>
        <taxon>Vertebrata</taxon>
        <taxon>Euteleostomi</taxon>
        <taxon>Mammalia</taxon>
        <taxon>Eutheria</taxon>
        <taxon>Laurasiatheria</taxon>
        <taxon>Artiodactyla</taxon>
        <taxon>Ruminantia</taxon>
        <taxon>Pecora</taxon>
        <taxon>Bovidae</taxon>
        <taxon>Bovinae</taxon>
        <taxon>Bos</taxon>
    </lineage>
</organism>
<dbReference type="InterPro" id="IPR042567">
    <property type="entry name" value="SPIN/Ssty_sf"/>
</dbReference>
<accession>A0A6B0RZL0</accession>
<evidence type="ECO:0000313" key="4">
    <source>
        <dbReference type="EMBL" id="MXQ95500.1"/>
    </source>
</evidence>
<proteinExistence type="inferred from homology"/>
<evidence type="ECO:0000256" key="2">
    <source>
        <dbReference type="SAM" id="MobiDB-lite"/>
    </source>
</evidence>
<keyword evidence="3" id="KW-0472">Membrane</keyword>
<keyword evidence="3" id="KW-1133">Transmembrane helix</keyword>
<dbReference type="EMBL" id="VBQZ03000137">
    <property type="protein sequence ID" value="MXQ95500.1"/>
    <property type="molecule type" value="Genomic_DNA"/>
</dbReference>
<feature type="transmembrane region" description="Helical" evidence="3">
    <location>
        <begin position="189"/>
        <end position="215"/>
    </location>
</feature>
<name>A0A6B0RZL0_9CETA</name>
<protein>
    <submittedName>
        <fullName evidence="4">Uncharacterized protein</fullName>
    </submittedName>
</protein>
<gene>
    <name evidence="4" type="ORF">E5288_WYG003321</name>
</gene>
<evidence type="ECO:0000313" key="5">
    <source>
        <dbReference type="Proteomes" id="UP000322234"/>
    </source>
</evidence>
<feature type="region of interest" description="Disordered" evidence="2">
    <location>
        <begin position="582"/>
        <end position="614"/>
    </location>
</feature>
<feature type="compositionally biased region" description="Polar residues" evidence="2">
    <location>
        <begin position="582"/>
        <end position="593"/>
    </location>
</feature>
<comment type="caution">
    <text evidence="4">The sequence shown here is derived from an EMBL/GenBank/DDBJ whole genome shotgun (WGS) entry which is preliminary data.</text>
</comment>
<dbReference type="Proteomes" id="UP000322234">
    <property type="component" value="Unassembled WGS sequence"/>
</dbReference>
<dbReference type="AlphaFoldDB" id="A0A6B0RZL0"/>